<keyword evidence="2" id="KW-0813">Transport</keyword>
<organism evidence="6 7">
    <name type="scientific">Lonsdalea quercina</name>
    <dbReference type="NCBI Taxonomy" id="71657"/>
    <lineage>
        <taxon>Bacteria</taxon>
        <taxon>Pseudomonadati</taxon>
        <taxon>Pseudomonadota</taxon>
        <taxon>Gammaproteobacteria</taxon>
        <taxon>Enterobacterales</taxon>
        <taxon>Pectobacteriaceae</taxon>
        <taxon>Lonsdalea</taxon>
    </lineage>
</organism>
<gene>
    <name evidence="6" type="ORF">SAMN02982996_00852</name>
</gene>
<evidence type="ECO:0000256" key="2">
    <source>
        <dbReference type="ARBA" id="ARBA00022448"/>
    </source>
</evidence>
<evidence type="ECO:0000256" key="4">
    <source>
        <dbReference type="ARBA" id="ARBA00022927"/>
    </source>
</evidence>
<proteinExistence type="inferred from homology"/>
<comment type="subcellular location">
    <subcellularLocation>
        <location evidence="1">Cytoplasm</location>
    </subcellularLocation>
</comment>
<dbReference type="GeneID" id="97763768"/>
<evidence type="ECO:0000256" key="3">
    <source>
        <dbReference type="ARBA" id="ARBA00022490"/>
    </source>
</evidence>
<dbReference type="eggNOG" id="COG1317">
    <property type="taxonomic scope" value="Bacteria"/>
</dbReference>
<dbReference type="EMBL" id="FNQS01000002">
    <property type="protein sequence ID" value="SEA05411.1"/>
    <property type="molecule type" value="Genomic_DNA"/>
</dbReference>
<dbReference type="Proteomes" id="UP000187280">
    <property type="component" value="Unassembled WGS sequence"/>
</dbReference>
<dbReference type="STRING" id="71657.SAMN02982996_00852"/>
<evidence type="ECO:0000256" key="5">
    <source>
        <dbReference type="ARBA" id="ARBA00024335"/>
    </source>
</evidence>
<protein>
    <submittedName>
        <fullName evidence="6">Type III secretion protein L</fullName>
    </submittedName>
</protein>
<dbReference type="InterPro" id="IPR009335">
    <property type="entry name" value="T3SS_HrpE/ATPase_suE"/>
</dbReference>
<name>A0A1H3Y2W1_9GAMM</name>
<dbReference type="GO" id="GO:0030254">
    <property type="term" value="P:protein secretion by the type III secretion system"/>
    <property type="evidence" value="ECO:0007669"/>
    <property type="project" value="InterPro"/>
</dbReference>
<evidence type="ECO:0000313" key="7">
    <source>
        <dbReference type="Proteomes" id="UP000187280"/>
    </source>
</evidence>
<dbReference type="RefSeq" id="WP_074727971.1">
    <property type="nucleotide sequence ID" value="NZ_FNQS01000002.1"/>
</dbReference>
<dbReference type="GO" id="GO:0005737">
    <property type="term" value="C:cytoplasm"/>
    <property type="evidence" value="ECO:0007669"/>
    <property type="project" value="UniProtKB-SubCell"/>
</dbReference>
<keyword evidence="7" id="KW-1185">Reference proteome</keyword>
<sequence length="198" mass="22512">MLTRKQLKLVTGRDTEEDTVIKADRLQQHQCGNQVIETAERQAKALLAAAENRAETEVGRTIRQAEARFMQQADDILRGWQQERAQMEAFMAEQAGQVLNDAMRQLVQDVPDEQRTSALLRQLLRHQSGEGRGVLYCHPEQQAQVANWLENHTHLGWQLATDDVLNKDELQLMTPQGVMNLSWRRAVEQLIPAPASTP</sequence>
<reference evidence="6 7" key="1">
    <citation type="submission" date="2016-10" db="EMBL/GenBank/DDBJ databases">
        <authorList>
            <person name="de Groot N.N."/>
        </authorList>
    </citation>
    <scope>NUCLEOTIDE SEQUENCE [LARGE SCALE GENOMIC DNA]</scope>
    <source>
        <strain evidence="6 7">ATCC 29281</strain>
    </source>
</reference>
<dbReference type="InterPro" id="IPR012842">
    <property type="entry name" value="T3SS_SctL/SctL2"/>
</dbReference>
<keyword evidence="4" id="KW-0653">Protein transport</keyword>
<dbReference type="AlphaFoldDB" id="A0A1H3Y2W1"/>
<keyword evidence="3" id="KW-0963">Cytoplasm</keyword>
<evidence type="ECO:0000256" key="1">
    <source>
        <dbReference type="ARBA" id="ARBA00004496"/>
    </source>
</evidence>
<accession>A0A1H3Y2W1</accession>
<evidence type="ECO:0000313" key="6">
    <source>
        <dbReference type="EMBL" id="SEA05411.1"/>
    </source>
</evidence>
<dbReference type="Pfam" id="PF06188">
    <property type="entry name" value="HrpE"/>
    <property type="match status" value="1"/>
</dbReference>
<comment type="similarity">
    <text evidence="5">Belongs to the SctL stator family.</text>
</comment>
<dbReference type="NCBIfam" id="TIGR02499">
    <property type="entry name" value="HrpE_YscL_not"/>
    <property type="match status" value="1"/>
</dbReference>